<dbReference type="Gene3D" id="3.40.50.150">
    <property type="entry name" value="Vaccinia Virus protein VP39"/>
    <property type="match status" value="1"/>
</dbReference>
<name>A0A7S2WI07_9STRA</name>
<dbReference type="GO" id="GO:0043527">
    <property type="term" value="C:tRNA methyltransferase complex"/>
    <property type="evidence" value="ECO:0007669"/>
    <property type="project" value="TreeGrafter"/>
</dbReference>
<evidence type="ECO:0000256" key="3">
    <source>
        <dbReference type="ARBA" id="ARBA00022603"/>
    </source>
</evidence>
<accession>A0A7S2WI07</accession>
<dbReference type="SUPFAM" id="SSF53335">
    <property type="entry name" value="S-adenosyl-L-methionine-dependent methyltransferases"/>
    <property type="match status" value="1"/>
</dbReference>
<dbReference type="Pfam" id="PF02390">
    <property type="entry name" value="Methyltransf_4"/>
    <property type="match status" value="1"/>
</dbReference>
<dbReference type="NCBIfam" id="TIGR00091">
    <property type="entry name" value="tRNA (guanosine(46)-N7)-methyltransferase TrmB"/>
    <property type="match status" value="1"/>
</dbReference>
<dbReference type="InterPro" id="IPR003358">
    <property type="entry name" value="tRNA_(Gua-N-7)_MeTrfase_Trmb"/>
</dbReference>
<keyword evidence="4" id="KW-0808">Transferase</keyword>
<keyword evidence="6" id="KW-0819">tRNA processing</keyword>
<dbReference type="PANTHER" id="PTHR23417:SF21">
    <property type="entry name" value="TRNA (GUANINE-N(7)-)-METHYLTRANSFERASE"/>
    <property type="match status" value="1"/>
</dbReference>
<dbReference type="CDD" id="cd02440">
    <property type="entry name" value="AdoMet_MTases"/>
    <property type="match status" value="1"/>
</dbReference>
<keyword evidence="5" id="KW-0949">S-adenosyl-L-methionine</keyword>
<reference evidence="8" key="1">
    <citation type="submission" date="2021-01" db="EMBL/GenBank/DDBJ databases">
        <authorList>
            <person name="Corre E."/>
            <person name="Pelletier E."/>
            <person name="Niang G."/>
            <person name="Scheremetjew M."/>
            <person name="Finn R."/>
            <person name="Kale V."/>
            <person name="Holt S."/>
            <person name="Cochrane G."/>
            <person name="Meng A."/>
            <person name="Brown T."/>
            <person name="Cohen L."/>
        </authorList>
    </citation>
    <scope>NUCLEOTIDE SEQUENCE</scope>
    <source>
        <strain evidence="8">NY070348D</strain>
    </source>
</reference>
<organism evidence="8">
    <name type="scientific">Mucochytrium quahogii</name>
    <dbReference type="NCBI Taxonomy" id="96639"/>
    <lineage>
        <taxon>Eukaryota</taxon>
        <taxon>Sar</taxon>
        <taxon>Stramenopiles</taxon>
        <taxon>Bigyra</taxon>
        <taxon>Labyrinthulomycetes</taxon>
        <taxon>Thraustochytrida</taxon>
        <taxon>Thraustochytriidae</taxon>
        <taxon>Mucochytrium</taxon>
    </lineage>
</organism>
<evidence type="ECO:0000256" key="1">
    <source>
        <dbReference type="ARBA" id="ARBA00000142"/>
    </source>
</evidence>
<evidence type="ECO:0000256" key="7">
    <source>
        <dbReference type="SAM" id="MobiDB-lite"/>
    </source>
</evidence>
<protein>
    <recommendedName>
        <fullName evidence="2">tRNA (guanine(46)-N(7))-methyltransferase</fullName>
        <ecNumber evidence="2">2.1.1.33</ecNumber>
    </recommendedName>
</protein>
<evidence type="ECO:0000313" key="8">
    <source>
        <dbReference type="EMBL" id="CAD9689770.1"/>
    </source>
</evidence>
<evidence type="ECO:0000256" key="2">
    <source>
        <dbReference type="ARBA" id="ARBA00011977"/>
    </source>
</evidence>
<evidence type="ECO:0000256" key="4">
    <source>
        <dbReference type="ARBA" id="ARBA00022679"/>
    </source>
</evidence>
<dbReference type="EC" id="2.1.1.33" evidence="2"/>
<dbReference type="GO" id="GO:0008176">
    <property type="term" value="F:tRNA (guanine(46)-N7)-methyltransferase activity"/>
    <property type="evidence" value="ECO:0007669"/>
    <property type="project" value="UniProtKB-EC"/>
</dbReference>
<sequence>MYFRLYKGIGKERIGVFAARSGVSLLNRLNLNYFGGLRCLSENAGTMASEEKCSNGKRKAGSLSDMGDVEKSSKIHKAWDKVFGPLGLSALGVKEEIGKTRPRTHVNPLNAHFQVPIDTPKWEELYEDTSKPLFIDIGCAAGRFGMKMATDPDFSKQNHLGIEIRESLVTRANAWVEKKGLKNIAYLSCNVNVCLEMLIETYPGPVNYVAVQFPDPHFKRKHHKRRVVKNDFLDMLAKKLKPGTHFFVQSDVEEAAAQMRDRTELNKYFSRKEEDKYTPRDSDLALTVCAEGSDDSLWARDGKRGKPSAGDSDANDYGDWLIGPNPLGVPTEREVQNECQGLPIYRAMFVRNSVVWEASENNVKNSSK</sequence>
<dbReference type="AlphaFoldDB" id="A0A7S2WI07"/>
<feature type="region of interest" description="Disordered" evidence="7">
    <location>
        <begin position="297"/>
        <end position="317"/>
    </location>
</feature>
<proteinExistence type="predicted"/>
<dbReference type="EMBL" id="HBHK01016552">
    <property type="protein sequence ID" value="CAD9689770.1"/>
    <property type="molecule type" value="Transcribed_RNA"/>
</dbReference>
<comment type="catalytic activity">
    <reaction evidence="1">
        <text>guanosine(46) in tRNA + S-adenosyl-L-methionine = N(7)-methylguanosine(46) in tRNA + S-adenosyl-L-homocysteine</text>
        <dbReference type="Rhea" id="RHEA:42708"/>
        <dbReference type="Rhea" id="RHEA-COMP:10188"/>
        <dbReference type="Rhea" id="RHEA-COMP:10189"/>
        <dbReference type="ChEBI" id="CHEBI:57856"/>
        <dbReference type="ChEBI" id="CHEBI:59789"/>
        <dbReference type="ChEBI" id="CHEBI:74269"/>
        <dbReference type="ChEBI" id="CHEBI:74480"/>
        <dbReference type="EC" id="2.1.1.33"/>
    </reaction>
</comment>
<keyword evidence="3" id="KW-0489">Methyltransferase</keyword>
<dbReference type="PROSITE" id="PS51625">
    <property type="entry name" value="SAM_MT_TRMB"/>
    <property type="match status" value="1"/>
</dbReference>
<dbReference type="PANTHER" id="PTHR23417">
    <property type="entry name" value="3-DEOXY-D-MANNO-OCTULOSONIC-ACID TRANSFERASE/TRNA GUANINE-N 7 - -METHYLTRANSFERASE"/>
    <property type="match status" value="1"/>
</dbReference>
<evidence type="ECO:0000256" key="5">
    <source>
        <dbReference type="ARBA" id="ARBA00022691"/>
    </source>
</evidence>
<dbReference type="InterPro" id="IPR029063">
    <property type="entry name" value="SAM-dependent_MTases_sf"/>
</dbReference>
<gene>
    <name evidence="8" type="ORF">QSP1433_LOCUS10364</name>
</gene>
<evidence type="ECO:0000256" key="6">
    <source>
        <dbReference type="ARBA" id="ARBA00022694"/>
    </source>
</evidence>